<dbReference type="InterPro" id="IPR045548">
    <property type="entry name" value="bpX5"/>
</dbReference>
<accession>A0A7C9RRM1</accession>
<keyword evidence="4" id="KW-1185">Reference proteome</keyword>
<evidence type="ECO:0000313" key="4">
    <source>
        <dbReference type="Proteomes" id="UP000481360"/>
    </source>
</evidence>
<comment type="caution">
    <text evidence="3">The sequence shown here is derived from an EMBL/GenBank/DDBJ whole genome shotgun (WGS) entry which is preliminary data.</text>
</comment>
<feature type="domain" description="MoxR-vWA-beta-propeller ternary system" evidence="2">
    <location>
        <begin position="36"/>
        <end position="121"/>
    </location>
</feature>
<evidence type="ECO:0000256" key="1">
    <source>
        <dbReference type="SAM" id="MobiDB-lite"/>
    </source>
</evidence>
<organism evidence="3 4">
    <name type="scientific">Lentzea alba</name>
    <dbReference type="NCBI Taxonomy" id="2714351"/>
    <lineage>
        <taxon>Bacteria</taxon>
        <taxon>Bacillati</taxon>
        <taxon>Actinomycetota</taxon>
        <taxon>Actinomycetes</taxon>
        <taxon>Pseudonocardiales</taxon>
        <taxon>Pseudonocardiaceae</taxon>
        <taxon>Lentzea</taxon>
    </lineage>
</organism>
<dbReference type="EMBL" id="JAAMPJ010000004">
    <property type="protein sequence ID" value="NGY60887.1"/>
    <property type="molecule type" value="Genomic_DNA"/>
</dbReference>
<gene>
    <name evidence="3" type="ORF">G7043_18305</name>
</gene>
<protein>
    <recommendedName>
        <fullName evidence="2">MoxR-vWA-beta-propeller ternary system domain-containing protein</fullName>
    </recommendedName>
</protein>
<feature type="region of interest" description="Disordered" evidence="1">
    <location>
        <begin position="136"/>
        <end position="168"/>
    </location>
</feature>
<evidence type="ECO:0000313" key="3">
    <source>
        <dbReference type="EMBL" id="NGY60887.1"/>
    </source>
</evidence>
<evidence type="ECO:0000259" key="2">
    <source>
        <dbReference type="Pfam" id="PF19921"/>
    </source>
</evidence>
<dbReference type="AlphaFoldDB" id="A0A7C9RRM1"/>
<dbReference type="RefSeq" id="WP_166046856.1">
    <property type="nucleotide sequence ID" value="NZ_JAAMPJ010000004.1"/>
</dbReference>
<proteinExistence type="predicted"/>
<name>A0A7C9RRM1_9PSEU</name>
<sequence>MRPLTWTRREPPGSSTSPATSPHREPSPLPAAAAPLSWTRREPPLHPAAVAGGPELRAVTVRRLREGAELRVAFGPAWTLVVGDDLPWVDGATYLGWDDGLLLPTTLAPSAPAGLLRHALPDDVLAVLPGAVLTGPAPKRTADPELLASAPTRAAHPERRGWAPGVSA</sequence>
<dbReference type="Proteomes" id="UP000481360">
    <property type="component" value="Unassembled WGS sequence"/>
</dbReference>
<feature type="compositionally biased region" description="Low complexity" evidence="1">
    <location>
        <begin position="12"/>
        <end position="21"/>
    </location>
</feature>
<reference evidence="3 4" key="1">
    <citation type="submission" date="2020-03" db="EMBL/GenBank/DDBJ databases">
        <title>Isolation and identification of active actinomycetes.</title>
        <authorList>
            <person name="Sun X."/>
        </authorList>
    </citation>
    <scope>NUCLEOTIDE SEQUENCE [LARGE SCALE GENOMIC DNA]</scope>
    <source>
        <strain evidence="3 4">NEAU-D13</strain>
    </source>
</reference>
<feature type="region of interest" description="Disordered" evidence="1">
    <location>
        <begin position="1"/>
        <end position="38"/>
    </location>
</feature>
<dbReference type="Pfam" id="PF19921">
    <property type="entry name" value="bpX5"/>
    <property type="match status" value="1"/>
</dbReference>